<dbReference type="GO" id="GO:0016462">
    <property type="term" value="F:pyrophosphatase activity"/>
    <property type="evidence" value="ECO:0007669"/>
    <property type="project" value="TreeGrafter"/>
</dbReference>
<organism evidence="2 3">
    <name type="scientific">Actinomyces viscosus C505</name>
    <dbReference type="NCBI Taxonomy" id="562973"/>
    <lineage>
        <taxon>Bacteria</taxon>
        <taxon>Bacillati</taxon>
        <taxon>Actinomycetota</taxon>
        <taxon>Actinomycetes</taxon>
        <taxon>Actinomycetales</taxon>
        <taxon>Actinomycetaceae</taxon>
        <taxon>Actinomyces</taxon>
    </lineage>
</organism>
<gene>
    <name evidence="2" type="ORF">HMPREF0059_00718</name>
</gene>
<dbReference type="EMBL" id="ACRE02000029">
    <property type="protein sequence ID" value="EGE39368.1"/>
    <property type="molecule type" value="Genomic_DNA"/>
</dbReference>
<dbReference type="InterPro" id="IPR043129">
    <property type="entry name" value="ATPase_NBD"/>
</dbReference>
<comment type="caution">
    <text evidence="2">The sequence shown here is derived from an EMBL/GenBank/DDBJ whole genome shotgun (WGS) entry which is preliminary data.</text>
</comment>
<dbReference type="PANTHER" id="PTHR30005:SF13">
    <property type="entry name" value="EXOPOLYPHOSPHATASE 2"/>
    <property type="match status" value="1"/>
</dbReference>
<evidence type="ECO:0000313" key="2">
    <source>
        <dbReference type="EMBL" id="EGE39368.1"/>
    </source>
</evidence>
<accession>F2UWB5</accession>
<dbReference type="Gene3D" id="3.30.420.40">
    <property type="match status" value="1"/>
</dbReference>
<reference evidence="3" key="1">
    <citation type="submission" date="2010-02" db="EMBL/GenBank/DDBJ databases">
        <title>The Genome Sequence of Prevotella oris strain C735.</title>
        <authorList>
            <consortium name="The Broad Institute Genome Sequencing Platform"/>
            <person name="Ward D."/>
            <person name="Feldgarden M."/>
            <person name="Earl A."/>
            <person name="Young S.K."/>
            <person name="Zeng Q."/>
            <person name="Koehrsen M."/>
            <person name="Alvarado L."/>
            <person name="Berlin A."/>
            <person name="Bochicchio J."/>
            <person name="Borenstein D."/>
            <person name="Chapman S.B."/>
            <person name="Chen Z."/>
            <person name="Engels R."/>
            <person name="Freedman E."/>
            <person name="Gellesch M."/>
            <person name="Goldberg J."/>
            <person name="Griggs A."/>
            <person name="Gujja S."/>
            <person name="Heilman E."/>
            <person name="Heiman D."/>
            <person name="Hepburn T."/>
            <person name="Howarth C."/>
            <person name="Jen D."/>
            <person name="Larson L."/>
            <person name="Mehta T."/>
            <person name="Park D."/>
            <person name="Pearson M."/>
            <person name="Roberts A."/>
            <person name="Saif S."/>
            <person name="Shea T."/>
            <person name="Shenoy N."/>
            <person name="Sisk P."/>
            <person name="Stolte C."/>
            <person name="Sykes S."/>
            <person name="Thomson T."/>
            <person name="Walk T."/>
            <person name="White J."/>
            <person name="Yandava C."/>
            <person name="Sibley C.D."/>
            <person name="Field T.R."/>
            <person name="Grinwis M."/>
            <person name="Eshaghurshan C.S."/>
            <person name="Surette M.G."/>
            <person name="Haas B."/>
            <person name="Nusbaum C."/>
            <person name="Birren B."/>
        </authorList>
    </citation>
    <scope>NUCLEOTIDE SEQUENCE [LARGE SCALE GENOMIC DNA]</scope>
    <source>
        <strain evidence="3">C505</strain>
    </source>
</reference>
<dbReference type="AlphaFoldDB" id="F2UWB5"/>
<dbReference type="InterPro" id="IPR003695">
    <property type="entry name" value="Ppx_GppA_N"/>
</dbReference>
<dbReference type="Pfam" id="PF02541">
    <property type="entry name" value="Ppx-GppA"/>
    <property type="match status" value="1"/>
</dbReference>
<evidence type="ECO:0000259" key="1">
    <source>
        <dbReference type="Pfam" id="PF02541"/>
    </source>
</evidence>
<evidence type="ECO:0000313" key="3">
    <source>
        <dbReference type="Proteomes" id="UP000004668"/>
    </source>
</evidence>
<dbReference type="SUPFAM" id="SSF53067">
    <property type="entry name" value="Actin-like ATPase domain"/>
    <property type="match status" value="2"/>
</dbReference>
<dbReference type="eggNOG" id="COG0248">
    <property type="taxonomic scope" value="Bacteria"/>
</dbReference>
<dbReference type="InterPro" id="IPR050273">
    <property type="entry name" value="GppA/Ppx_hydrolase"/>
</dbReference>
<dbReference type="Gene3D" id="3.30.420.150">
    <property type="entry name" value="Exopolyphosphatase. Domain 2"/>
    <property type="match status" value="1"/>
</dbReference>
<protein>
    <recommendedName>
        <fullName evidence="1">Ppx/GppA phosphatase N-terminal domain-containing protein</fullName>
    </recommendedName>
</protein>
<dbReference type="Proteomes" id="UP000004668">
    <property type="component" value="Unassembled WGS sequence"/>
</dbReference>
<dbReference type="PANTHER" id="PTHR30005">
    <property type="entry name" value="EXOPOLYPHOSPHATASE"/>
    <property type="match status" value="1"/>
</dbReference>
<proteinExistence type="predicted"/>
<reference evidence="2 3" key="2">
    <citation type="submission" date="2011-10" db="EMBL/GenBank/DDBJ databases">
        <title>The Genome Sequence of Actinomyces viscosus C505.</title>
        <authorList>
            <consortium name="The Broad Institute Genome Sequencing Platform"/>
            <consortium name="The Broad Institute Genome Sequencing Center for Infectious Disease"/>
            <person name="Earl A."/>
            <person name="Ward D."/>
            <person name="Feldgarden M."/>
            <person name="Gevers D."/>
            <person name="Sibley C.D."/>
            <person name="Field T.R."/>
            <person name="Grinwis M."/>
            <person name="Eshaghurshan C.S."/>
            <person name="Surette M.G."/>
            <person name="Young S.K."/>
            <person name="Zeng Q."/>
            <person name="Gargeya S."/>
            <person name="Fitzgerald M."/>
            <person name="Haas B."/>
            <person name="Abouelleil A."/>
            <person name="Alvarado L."/>
            <person name="Arachchi H.M."/>
            <person name="Berlin A."/>
            <person name="Brown A."/>
            <person name="Chapman S.B."/>
            <person name="Chen Z."/>
            <person name="Dunbar C."/>
            <person name="Freedman E."/>
            <person name="Gearin G."/>
            <person name="Goldberg J."/>
            <person name="Griggs A."/>
            <person name="Gujja S."/>
            <person name="Heiman D."/>
            <person name="Howarth C."/>
            <person name="Larson L."/>
            <person name="Lui A."/>
            <person name="MacDonald P.J.P."/>
            <person name="Montmayeur A."/>
            <person name="Murphy C."/>
            <person name="Neiman D."/>
            <person name="Pearson M."/>
            <person name="Priest M."/>
            <person name="Roberts A."/>
            <person name="Saif S."/>
            <person name="Shea T."/>
            <person name="Shenoy N."/>
            <person name="Sisk P."/>
            <person name="Stolte C."/>
            <person name="Sykes S."/>
            <person name="Wortman J."/>
            <person name="Nusbaum C."/>
            <person name="Birren B."/>
        </authorList>
    </citation>
    <scope>NUCLEOTIDE SEQUENCE [LARGE SCALE GENOMIC DNA]</scope>
    <source>
        <strain evidence="2 3">C505</strain>
    </source>
</reference>
<sequence>MTARWRPCASADCGILSAAPAERQGRPAPSLPDRAQEAATMTRVAAIDCGTNTIRLLIAEAHRDDSGRPRLEVLRRRNEIVRLGQGVDCTGLLDPEALERTLAAVASYAADCAELGVAPGGDVRRFVATSATRDARNREDFVAGVRRLLGIDPEVVSGQEEARLSFTGSLLGAGEEEGTPEPGECEPAPRLVVDLGGGSTELVLGVDEPSAAISLDTGSVRITERFLAAGVTPEAEAAARAEVRGLLDEAERVVDLSAPGRLVGLAGTITTVTAHALNLQAFDPQALNGAELSPQAVLASCEAIIHSTPEQRASWGYLAPGRRDVIAAGALVWSEVVTRVVERTVAAGRPLARVTTSLYDILDGIALSLVPESGPAEGTPA</sequence>
<dbReference type="HOGENOM" id="CLU_025908_1_2_11"/>
<name>F2UWB5_ACTVI</name>
<feature type="domain" description="Ppx/GppA phosphatase N-terminal" evidence="1">
    <location>
        <begin position="68"/>
        <end position="342"/>
    </location>
</feature>